<reference evidence="1 2" key="1">
    <citation type="submission" date="2024-03" db="EMBL/GenBank/DDBJ databases">
        <authorList>
            <person name="Gkanogiannis A."/>
            <person name="Becerra Lopez-Lavalle L."/>
        </authorList>
    </citation>
    <scope>NUCLEOTIDE SEQUENCE [LARGE SCALE GENOMIC DNA]</scope>
</reference>
<evidence type="ECO:0000313" key="1">
    <source>
        <dbReference type="EMBL" id="CAK9330218.1"/>
    </source>
</evidence>
<proteinExistence type="predicted"/>
<dbReference type="Proteomes" id="UP001642487">
    <property type="component" value="Chromosome 9"/>
</dbReference>
<evidence type="ECO:0000313" key="2">
    <source>
        <dbReference type="Proteomes" id="UP001642487"/>
    </source>
</evidence>
<dbReference type="EMBL" id="OZ021743">
    <property type="protein sequence ID" value="CAK9330218.1"/>
    <property type="molecule type" value="Genomic_DNA"/>
</dbReference>
<accession>A0ABP0ZDL0</accession>
<organism evidence="1 2">
    <name type="scientific">Citrullus colocynthis</name>
    <name type="common">colocynth</name>
    <dbReference type="NCBI Taxonomy" id="252529"/>
    <lineage>
        <taxon>Eukaryota</taxon>
        <taxon>Viridiplantae</taxon>
        <taxon>Streptophyta</taxon>
        <taxon>Embryophyta</taxon>
        <taxon>Tracheophyta</taxon>
        <taxon>Spermatophyta</taxon>
        <taxon>Magnoliopsida</taxon>
        <taxon>eudicotyledons</taxon>
        <taxon>Gunneridae</taxon>
        <taxon>Pentapetalae</taxon>
        <taxon>rosids</taxon>
        <taxon>fabids</taxon>
        <taxon>Cucurbitales</taxon>
        <taxon>Cucurbitaceae</taxon>
        <taxon>Benincaseae</taxon>
        <taxon>Citrullus</taxon>
    </lineage>
</organism>
<name>A0ABP0ZDL0_9ROSI</name>
<gene>
    <name evidence="1" type="ORF">CITCOLO1_LOCUS22704</name>
</gene>
<keyword evidence="2" id="KW-1185">Reference proteome</keyword>
<protein>
    <submittedName>
        <fullName evidence="1">Uncharacterized protein</fullName>
    </submittedName>
</protein>
<sequence length="155" mass="17436">MCCLLWGYIKSLNLDSNNTARHQKKRSAPTPPPSTIIPNHNQPIIIIIIEQKPLIFFPNDWTVPDFDFKEESENQRIYGFSINSHMEDIGGASVGEANNCDRKIYNDNEETVEFRRVEVEKLQYYAPVSAAAAAGMKLEVKKKGNLLVGLLVGAE</sequence>